<keyword evidence="4 7" id="KW-0732">Signal</keyword>
<dbReference type="InterPro" id="IPR029058">
    <property type="entry name" value="AB_hydrolase_fold"/>
</dbReference>
<dbReference type="PANTHER" id="PTHR11802">
    <property type="entry name" value="SERINE PROTEASE FAMILY S10 SERINE CARBOXYPEPTIDASE"/>
    <property type="match status" value="1"/>
</dbReference>
<keyword evidence="6" id="KW-0325">Glycoprotein</keyword>
<proteinExistence type="inferred from homology"/>
<evidence type="ECO:0000313" key="8">
    <source>
        <dbReference type="EMBL" id="JAC79580.1"/>
    </source>
</evidence>
<evidence type="ECO:0000256" key="6">
    <source>
        <dbReference type="ARBA" id="ARBA00023180"/>
    </source>
</evidence>
<evidence type="ECO:0000256" key="4">
    <source>
        <dbReference type="ARBA" id="ARBA00022729"/>
    </source>
</evidence>
<evidence type="ECO:0000256" key="1">
    <source>
        <dbReference type="ARBA" id="ARBA00009431"/>
    </source>
</evidence>
<evidence type="ECO:0000256" key="7">
    <source>
        <dbReference type="RuleBase" id="RU361156"/>
    </source>
</evidence>
<dbReference type="InterPro" id="IPR018202">
    <property type="entry name" value="Ser_caboxypep_ser_AS"/>
</dbReference>
<keyword evidence="2 7" id="KW-0121">Carboxypeptidase</keyword>
<dbReference type="Pfam" id="PF00450">
    <property type="entry name" value="Peptidase_S10"/>
    <property type="match status" value="1"/>
</dbReference>
<dbReference type="PRINTS" id="PR00724">
    <property type="entry name" value="CRBOXYPTASEC"/>
</dbReference>
<dbReference type="Gene3D" id="3.40.50.1820">
    <property type="entry name" value="alpha/beta hydrolase"/>
    <property type="match status" value="1"/>
</dbReference>
<name>A0A061S9M6_9CHLO</name>
<comment type="similarity">
    <text evidence="1 7">Belongs to the peptidase S10 family.</text>
</comment>
<accession>A0A061S9M6</accession>
<dbReference type="AlphaFoldDB" id="A0A061S9M6"/>
<dbReference type="GO" id="GO:0004185">
    <property type="term" value="F:serine-type carboxypeptidase activity"/>
    <property type="evidence" value="ECO:0007669"/>
    <property type="project" value="UniProtKB-UniRule"/>
</dbReference>
<evidence type="ECO:0000256" key="5">
    <source>
        <dbReference type="ARBA" id="ARBA00022801"/>
    </source>
</evidence>
<protein>
    <recommendedName>
        <fullName evidence="7">Carboxypeptidase</fullName>
        <ecNumber evidence="7">3.4.16.-</ecNumber>
    </recommendedName>
</protein>
<dbReference type="Gene3D" id="1.10.287.410">
    <property type="match status" value="1"/>
</dbReference>
<feature type="signal peptide" evidence="7">
    <location>
        <begin position="1"/>
        <end position="17"/>
    </location>
</feature>
<dbReference type="InterPro" id="IPR033124">
    <property type="entry name" value="Ser_caboxypep_his_AS"/>
</dbReference>
<dbReference type="SUPFAM" id="SSF53474">
    <property type="entry name" value="alpha/beta-Hydrolases"/>
    <property type="match status" value="1"/>
</dbReference>
<dbReference type="PROSITE" id="PS00131">
    <property type="entry name" value="CARBOXYPEPT_SER_SER"/>
    <property type="match status" value="1"/>
</dbReference>
<reference evidence="8" key="1">
    <citation type="submission" date="2014-05" db="EMBL/GenBank/DDBJ databases">
        <title>The transcriptome of the halophilic microalga Tetraselmis sp. GSL018 isolated from the Great Salt Lake, Utah.</title>
        <authorList>
            <person name="Jinkerson R.E."/>
            <person name="D'Adamo S."/>
            <person name="Posewitz M.C."/>
        </authorList>
    </citation>
    <scope>NUCLEOTIDE SEQUENCE</scope>
    <source>
        <strain evidence="8">GSL018</strain>
    </source>
</reference>
<dbReference type="PROSITE" id="PS00560">
    <property type="entry name" value="CARBOXYPEPT_SER_HIS"/>
    <property type="match status" value="1"/>
</dbReference>
<sequence length="479" mass="53513">MRLFWVVACAQLFVAAAFDVANTPRLKETELGGVSDAPSNDSQPKRISGFFKLNRTVDAHMFYFLFESRSMQASDPVVLWMTGGPGCSSELAVFVENGPWHVKDDLTLVETPYGWDVSNTMIFVDQPINTGFSYSSDDRDRVYDEDKVADDMMDFLQELYQAHPELAGRDFYVTGESYAGHYVPAVTHAVWKAKEAGKLKAEINLKGFAIGNGLTDPAIQYGAYGDFSLANDLIDKDTYDNVMWYYPSCKKAIDVCNGHGWAAECKLAMSFCQVGIVNRIMSAAGNFNVYDIRLPCKGPLCYDFSRVDDFLNLPSTREWLGVGDAKWEECDMSVHNDMMGDWMRDYATLLPPMLESGVRGLIYAGDQDFICNWMGNARWVDALEWSRAAAYNRTEAVEHSIDGEPAWAERTSGPLTFLRVYGAGHMVPMDKPKQAMAMIDRFTRGEPFSVPAGSGVSGERLIAKWADVRRTGPFTTNDL</sequence>
<keyword evidence="5 7" id="KW-0378">Hydrolase</keyword>
<organism evidence="8">
    <name type="scientific">Tetraselmis sp. GSL018</name>
    <dbReference type="NCBI Taxonomy" id="582737"/>
    <lineage>
        <taxon>Eukaryota</taxon>
        <taxon>Viridiplantae</taxon>
        <taxon>Chlorophyta</taxon>
        <taxon>core chlorophytes</taxon>
        <taxon>Chlorodendrophyceae</taxon>
        <taxon>Chlorodendrales</taxon>
        <taxon>Chlorodendraceae</taxon>
        <taxon>Tetraselmis</taxon>
    </lineage>
</organism>
<evidence type="ECO:0000256" key="3">
    <source>
        <dbReference type="ARBA" id="ARBA00022670"/>
    </source>
</evidence>
<dbReference type="EC" id="3.4.16.-" evidence="7"/>
<keyword evidence="3 7" id="KW-0645">Protease</keyword>
<gene>
    <name evidence="8" type="primary">CPVL</name>
    <name evidence="8" type="ORF">TSPGSL018_12378</name>
</gene>
<dbReference type="PANTHER" id="PTHR11802:SF113">
    <property type="entry name" value="SERINE CARBOXYPEPTIDASE CTSA-4.1"/>
    <property type="match status" value="1"/>
</dbReference>
<dbReference type="EMBL" id="GBEZ01005766">
    <property type="protein sequence ID" value="JAC79580.1"/>
    <property type="molecule type" value="Transcribed_RNA"/>
</dbReference>
<dbReference type="GO" id="GO:0006508">
    <property type="term" value="P:proteolysis"/>
    <property type="evidence" value="ECO:0007669"/>
    <property type="project" value="UniProtKB-KW"/>
</dbReference>
<feature type="chain" id="PRO_5029999954" description="Carboxypeptidase" evidence="7">
    <location>
        <begin position="18"/>
        <end position="479"/>
    </location>
</feature>
<evidence type="ECO:0000256" key="2">
    <source>
        <dbReference type="ARBA" id="ARBA00022645"/>
    </source>
</evidence>
<dbReference type="InterPro" id="IPR001563">
    <property type="entry name" value="Peptidase_S10"/>
</dbReference>